<dbReference type="GO" id="GO:0046872">
    <property type="term" value="F:metal ion binding"/>
    <property type="evidence" value="ECO:0007669"/>
    <property type="project" value="UniProtKB-KW"/>
</dbReference>
<dbReference type="InterPro" id="IPR050378">
    <property type="entry name" value="Metallo-dep_Hydrolases_sf"/>
</dbReference>
<keyword evidence="4 7" id="KW-0378">Hydrolase</keyword>
<dbReference type="SUPFAM" id="SSF51556">
    <property type="entry name" value="Metallo-dependent hydrolases"/>
    <property type="match status" value="1"/>
</dbReference>
<dbReference type="Proteomes" id="UP000547674">
    <property type="component" value="Unassembled WGS sequence"/>
</dbReference>
<keyword evidence="3" id="KW-0479">Metal-binding</keyword>
<organism evidence="7 8">
    <name type="scientific">Eiseniibacteriota bacterium</name>
    <dbReference type="NCBI Taxonomy" id="2212470"/>
    <lineage>
        <taxon>Bacteria</taxon>
        <taxon>Candidatus Eiseniibacteriota</taxon>
    </lineage>
</organism>
<comment type="caution">
    <text evidence="7">The sequence shown here is derived from an EMBL/GenBank/DDBJ whole genome shotgun (WGS) entry which is preliminary data.</text>
</comment>
<dbReference type="PANTHER" id="PTHR11647">
    <property type="entry name" value="HYDRANTOINASE/DIHYDROPYRIMIDINASE FAMILY MEMBER"/>
    <property type="match status" value="1"/>
</dbReference>
<dbReference type="Gene3D" id="3.20.20.140">
    <property type="entry name" value="Metal-dependent hydrolases"/>
    <property type="match status" value="1"/>
</dbReference>
<dbReference type="InterPro" id="IPR011059">
    <property type="entry name" value="Metal-dep_hydrolase_composite"/>
</dbReference>
<evidence type="ECO:0000256" key="3">
    <source>
        <dbReference type="ARBA" id="ARBA00022723"/>
    </source>
</evidence>
<dbReference type="AlphaFoldDB" id="A0A7Y2E8T8"/>
<dbReference type="GO" id="GO:0005829">
    <property type="term" value="C:cytosol"/>
    <property type="evidence" value="ECO:0007669"/>
    <property type="project" value="TreeGrafter"/>
</dbReference>
<dbReference type="NCBIfam" id="TIGR02033">
    <property type="entry name" value="D-hydantoinase"/>
    <property type="match status" value="1"/>
</dbReference>
<name>A0A7Y2E8T8_UNCEI</name>
<evidence type="ECO:0000256" key="5">
    <source>
        <dbReference type="PIRSR" id="PIRSR611778-50"/>
    </source>
</evidence>
<dbReference type="InterPro" id="IPR006680">
    <property type="entry name" value="Amidohydro-rel"/>
</dbReference>
<evidence type="ECO:0000256" key="2">
    <source>
        <dbReference type="ARBA" id="ARBA00008829"/>
    </source>
</evidence>
<dbReference type="InterPro" id="IPR032466">
    <property type="entry name" value="Metal_Hydrolase"/>
</dbReference>
<comment type="PTM">
    <text evidence="5">Carbamylation allows a single lysine to coordinate two divalent metal cations.</text>
</comment>
<protein>
    <submittedName>
        <fullName evidence="7">Dihydropyrimidinase</fullName>
        <ecNumber evidence="7">3.5.2.2</ecNumber>
    </submittedName>
</protein>
<evidence type="ECO:0000256" key="1">
    <source>
        <dbReference type="ARBA" id="ARBA00001947"/>
    </source>
</evidence>
<dbReference type="SUPFAM" id="SSF51338">
    <property type="entry name" value="Composite domain of metallo-dependent hydrolases"/>
    <property type="match status" value="2"/>
</dbReference>
<reference evidence="7 8" key="1">
    <citation type="submission" date="2020-03" db="EMBL/GenBank/DDBJ databases">
        <title>Metabolic flexibility allows generalist bacteria to become dominant in a frequently disturbed ecosystem.</title>
        <authorList>
            <person name="Chen Y.-J."/>
            <person name="Leung P.M."/>
            <person name="Bay S.K."/>
            <person name="Hugenholtz P."/>
            <person name="Kessler A.J."/>
            <person name="Shelley G."/>
            <person name="Waite D.W."/>
            <person name="Cook P.L."/>
            <person name="Greening C."/>
        </authorList>
    </citation>
    <scope>NUCLEOTIDE SEQUENCE [LARGE SCALE GENOMIC DNA]</scope>
    <source>
        <strain evidence="7">SS_bin_28</strain>
    </source>
</reference>
<dbReference type="CDD" id="cd01314">
    <property type="entry name" value="D-HYD"/>
    <property type="match status" value="1"/>
</dbReference>
<proteinExistence type="inferred from homology"/>
<evidence type="ECO:0000256" key="4">
    <source>
        <dbReference type="ARBA" id="ARBA00022801"/>
    </source>
</evidence>
<dbReference type="Pfam" id="PF01979">
    <property type="entry name" value="Amidohydro_1"/>
    <property type="match status" value="1"/>
</dbReference>
<feature type="modified residue" description="N6-carboxylysine" evidence="5">
    <location>
        <position position="149"/>
    </location>
</feature>
<accession>A0A7Y2E8T8</accession>
<dbReference type="PANTHER" id="PTHR11647:SF1">
    <property type="entry name" value="COLLAPSIN RESPONSE MEDIATOR PROTEIN"/>
    <property type="match status" value="1"/>
</dbReference>
<feature type="domain" description="Amidohydrolase-related" evidence="6">
    <location>
        <begin position="49"/>
        <end position="443"/>
    </location>
</feature>
<evidence type="ECO:0000259" key="6">
    <source>
        <dbReference type="Pfam" id="PF01979"/>
    </source>
</evidence>
<dbReference type="InterPro" id="IPR011778">
    <property type="entry name" value="Hydantoinase/dihydroPyrase"/>
</dbReference>
<evidence type="ECO:0000313" key="7">
    <source>
        <dbReference type="EMBL" id="NNF06552.1"/>
    </source>
</evidence>
<dbReference type="EMBL" id="JABDJR010000286">
    <property type="protein sequence ID" value="NNF06552.1"/>
    <property type="molecule type" value="Genomic_DNA"/>
</dbReference>
<dbReference type="EC" id="3.5.2.2" evidence="7"/>
<comment type="cofactor">
    <cofactor evidence="1">
        <name>Zn(2+)</name>
        <dbReference type="ChEBI" id="CHEBI:29105"/>
    </cofactor>
</comment>
<evidence type="ECO:0000313" key="8">
    <source>
        <dbReference type="Proteomes" id="UP000547674"/>
    </source>
</evidence>
<gene>
    <name evidence="7" type="primary">hydA</name>
    <name evidence="7" type="ORF">HKN21_07310</name>
</gene>
<comment type="similarity">
    <text evidence="2">Belongs to the metallo-dependent hydrolases superfamily. Hydantoinase/dihydropyrimidinase family.</text>
</comment>
<dbReference type="Gene3D" id="2.30.40.10">
    <property type="entry name" value="Urease, subunit C, domain 1"/>
    <property type="match status" value="1"/>
</dbReference>
<dbReference type="FunFam" id="3.20.20.140:FF:000076">
    <property type="entry name" value="Dihydropyrimidinase like 2"/>
    <property type="match status" value="1"/>
</dbReference>
<dbReference type="GO" id="GO:0004157">
    <property type="term" value="F:dihydropyrimidinase activity"/>
    <property type="evidence" value="ECO:0007669"/>
    <property type="project" value="UniProtKB-EC"/>
</dbReference>
<sequence>MSVLIKNGKIVNAESSVEADIFIDGETVTKIAPAIDTPADTVIDAKGKLVIPGGIDVHTHMELPFGGTMSSDDFATGTVAAAHGGTTTIVDFAVQEYGEALPVGVNRWREKAESKVAIDYSLHLIVRDFPQVREADMKELVNEGVTSFKLFMAYPGVFMVDDATIFRALRRSGDDGALICMHAENGGVIDELVKKALGDGLTAPVYHALTRPPEMEAEATGRAIALSEMAGVPIYIVHLSSSHALEKVREARSRGVPAYAETCPQYLFLSEDNYREPGFNGAKYVMSPPLRPKWHQDKLWKGLQDDDLQVVSTDHCPFCMKEGHKGLPIQKELGLDDFSAIPNGAPGVETRLMLLYDGGVRTGRISEQRWVQLVSTAPAKLMGLFPKKGLIAEGSDADIVIWDPNRETEISVKSMHMRCDYNPYEGRKVTGFPEKVLLRGKVVVDDGAFHGKEGSGEFVKRRAHSIKV</sequence>